<dbReference type="FunFam" id="1.10.10.60:FF:000141">
    <property type="entry name" value="TetR family transcriptional regulator"/>
    <property type="match status" value="1"/>
</dbReference>
<feature type="domain" description="HTH tetR-type" evidence="5">
    <location>
        <begin position="234"/>
        <end position="294"/>
    </location>
</feature>
<dbReference type="Pfam" id="PF14246">
    <property type="entry name" value="TetR_C_7"/>
    <property type="match status" value="1"/>
</dbReference>
<dbReference type="InterPro" id="IPR039536">
    <property type="entry name" value="TetR_C_Proteobacteria"/>
</dbReference>
<dbReference type="InterPro" id="IPR050109">
    <property type="entry name" value="HTH-type_TetR-like_transc_reg"/>
</dbReference>
<sequence length="435" mass="47538">MPHFDGTLGDHTILGRTQHGVAGLVAGHIELGLDLLEARFTGSVEVFGIVVLRPTDHLPVHQGLVAISFRTHQAEIGLCSGYLSAGRFQLQAHVLGVEFGQRLVGLDPLALLHQALADFTADAKGEVRLITGTHLTGVAVHSLCRRLRLHHHGRTYGGLGRFFMAARGQQEDQADRQSKGQESAAHAEGPFANRAWNNYTGRYVINTKLTSPVLKVKMSDNPLNTASPGRPKDMAKRQAILESAKSLFLDKGYANTSMDAVALAAGVSKLTVYSHFTDKETLFTAAVVAKCEEQLPVMYFELPEGMPVETVLLNIARGFHRLINSEESVNLHRLMMTTGNQDVKLSQIFFNAGPMRMLQGMERLLGKIHQGGALSIDTPFKAAEHFFCLLKGTANFRLLYGCGGQLSAQEAEEHVQDVVKLFMRAYRSTGLDSTA</sequence>
<dbReference type="PANTHER" id="PTHR30055:SF146">
    <property type="entry name" value="HTH-TYPE TRANSCRIPTIONAL DUAL REGULATOR CECR"/>
    <property type="match status" value="1"/>
</dbReference>
<evidence type="ECO:0000256" key="2">
    <source>
        <dbReference type="ARBA" id="ARBA00023125"/>
    </source>
</evidence>
<name>A0A109LFF8_PSEFL</name>
<dbReference type="Gene3D" id="1.10.357.10">
    <property type="entry name" value="Tetracycline Repressor, domain 2"/>
    <property type="match status" value="1"/>
</dbReference>
<dbReference type="PRINTS" id="PR00455">
    <property type="entry name" value="HTHTETR"/>
</dbReference>
<keyword evidence="3" id="KW-0804">Transcription</keyword>
<dbReference type="InterPro" id="IPR001647">
    <property type="entry name" value="HTH_TetR"/>
</dbReference>
<dbReference type="InterPro" id="IPR009057">
    <property type="entry name" value="Homeodomain-like_sf"/>
</dbReference>
<keyword evidence="2 4" id="KW-0238">DNA-binding</keyword>
<evidence type="ECO:0000256" key="1">
    <source>
        <dbReference type="ARBA" id="ARBA00023015"/>
    </source>
</evidence>
<dbReference type="Proteomes" id="UP000061348">
    <property type="component" value="Unassembled WGS sequence"/>
</dbReference>
<feature type="DNA-binding region" description="H-T-H motif" evidence="4">
    <location>
        <begin position="257"/>
        <end position="276"/>
    </location>
</feature>
<dbReference type="Gene3D" id="1.10.10.60">
    <property type="entry name" value="Homeodomain-like"/>
    <property type="match status" value="1"/>
</dbReference>
<gene>
    <name evidence="6" type="ORF">PFLmoz3_03337</name>
</gene>
<protein>
    <submittedName>
        <fullName evidence="6">DNA-binding transcriptional repressor AcrR</fullName>
    </submittedName>
</protein>
<dbReference type="GO" id="GO:0003700">
    <property type="term" value="F:DNA-binding transcription factor activity"/>
    <property type="evidence" value="ECO:0007669"/>
    <property type="project" value="TreeGrafter"/>
</dbReference>
<proteinExistence type="predicted"/>
<dbReference type="PROSITE" id="PS50977">
    <property type="entry name" value="HTH_TETR_2"/>
    <property type="match status" value="1"/>
</dbReference>
<evidence type="ECO:0000313" key="6">
    <source>
        <dbReference type="EMBL" id="KWV86872.1"/>
    </source>
</evidence>
<dbReference type="AlphaFoldDB" id="A0A109LFF8"/>
<keyword evidence="1" id="KW-0805">Transcription regulation</keyword>
<comment type="caution">
    <text evidence="6">The sequence shown here is derived from an EMBL/GenBank/DDBJ whole genome shotgun (WGS) entry which is preliminary data.</text>
</comment>
<accession>A0A109LFF8</accession>
<reference evidence="6 7" key="1">
    <citation type="submission" date="2015-05" db="EMBL/GenBank/DDBJ databases">
        <title>A genomic and transcriptomic approach to investigate the blue pigment phenotype in Pseudomonas fluorescens.</title>
        <authorList>
            <person name="Andreani N.A."/>
            <person name="Cardazzo B."/>
        </authorList>
    </citation>
    <scope>NUCLEOTIDE SEQUENCE [LARGE SCALE GENOMIC DNA]</scope>
    <source>
        <strain evidence="6 7">Ps_22</strain>
    </source>
</reference>
<dbReference type="GO" id="GO:0000976">
    <property type="term" value="F:transcription cis-regulatory region binding"/>
    <property type="evidence" value="ECO:0007669"/>
    <property type="project" value="TreeGrafter"/>
</dbReference>
<evidence type="ECO:0000256" key="3">
    <source>
        <dbReference type="ARBA" id="ARBA00023163"/>
    </source>
</evidence>
<dbReference type="PATRIC" id="fig|294.194.peg.3712"/>
<dbReference type="EMBL" id="LCYA01000083">
    <property type="protein sequence ID" value="KWV86872.1"/>
    <property type="molecule type" value="Genomic_DNA"/>
</dbReference>
<evidence type="ECO:0000259" key="5">
    <source>
        <dbReference type="PROSITE" id="PS50977"/>
    </source>
</evidence>
<evidence type="ECO:0000256" key="4">
    <source>
        <dbReference type="PROSITE-ProRule" id="PRU00335"/>
    </source>
</evidence>
<dbReference type="SUPFAM" id="SSF46689">
    <property type="entry name" value="Homeodomain-like"/>
    <property type="match status" value="1"/>
</dbReference>
<dbReference type="Pfam" id="PF00440">
    <property type="entry name" value="TetR_N"/>
    <property type="match status" value="1"/>
</dbReference>
<organism evidence="6 7">
    <name type="scientific">Pseudomonas fluorescens</name>
    <dbReference type="NCBI Taxonomy" id="294"/>
    <lineage>
        <taxon>Bacteria</taxon>
        <taxon>Pseudomonadati</taxon>
        <taxon>Pseudomonadota</taxon>
        <taxon>Gammaproteobacteria</taxon>
        <taxon>Pseudomonadales</taxon>
        <taxon>Pseudomonadaceae</taxon>
        <taxon>Pseudomonas</taxon>
    </lineage>
</organism>
<dbReference type="PANTHER" id="PTHR30055">
    <property type="entry name" value="HTH-TYPE TRANSCRIPTIONAL REGULATOR RUTR"/>
    <property type="match status" value="1"/>
</dbReference>
<evidence type="ECO:0000313" key="7">
    <source>
        <dbReference type="Proteomes" id="UP000061348"/>
    </source>
</evidence>